<proteinExistence type="predicted"/>
<dbReference type="Proteomes" id="UP000263596">
    <property type="component" value="Unassembled WGS sequence"/>
</dbReference>
<protein>
    <submittedName>
        <fullName evidence="2">Uncharacterized protein</fullName>
    </submittedName>
</protein>
<dbReference type="EMBL" id="DPVE01000105">
    <property type="protein sequence ID" value="HCK29680.1"/>
    <property type="molecule type" value="Genomic_DNA"/>
</dbReference>
<dbReference type="RefSeq" id="WP_049173993.1">
    <property type="nucleotide sequence ID" value="NZ_BKFK01000003.1"/>
</dbReference>
<feature type="transmembrane region" description="Helical" evidence="1">
    <location>
        <begin position="127"/>
        <end position="148"/>
    </location>
</feature>
<dbReference type="AlphaFoldDB" id="A0A3D2SNI1"/>
<feature type="transmembrane region" description="Helical" evidence="1">
    <location>
        <begin position="102"/>
        <end position="121"/>
    </location>
</feature>
<evidence type="ECO:0000256" key="1">
    <source>
        <dbReference type="SAM" id="Phobius"/>
    </source>
</evidence>
<accession>A0A3D2SNI1</accession>
<evidence type="ECO:0000313" key="3">
    <source>
        <dbReference type="Proteomes" id="UP000263596"/>
    </source>
</evidence>
<sequence>MFLDTDYLFVFTLVGLYIYDSAQLCYFNEFFLSKGLRSSFYVQTVSLNYSFGKKFLFIPSLFFPSTLLFKVKWQTQNKTASIVPADIEIIYNLAQQLKLIQFLNTIGAILTLIALPLSIIGKASHTLIALIIIVIYAINLINILMIFLQRKTLSLRPKTLLLLFLDSLFCPPFALNLVKKISLNYAIQTEGLKLAQKLLQPPQLEVLITQIIKDIALLKTNHNLSNEQLTRLDEKEYELNQLLISSEQE</sequence>
<organism evidence="2 3">
    <name type="scientific">Acinetobacter ursingii</name>
    <dbReference type="NCBI Taxonomy" id="108980"/>
    <lineage>
        <taxon>Bacteria</taxon>
        <taxon>Pseudomonadati</taxon>
        <taxon>Pseudomonadota</taxon>
        <taxon>Gammaproteobacteria</taxon>
        <taxon>Moraxellales</taxon>
        <taxon>Moraxellaceae</taxon>
        <taxon>Acinetobacter</taxon>
    </lineage>
</organism>
<keyword evidence="1" id="KW-0472">Membrane</keyword>
<keyword evidence="1" id="KW-1133">Transmembrane helix</keyword>
<evidence type="ECO:0000313" key="2">
    <source>
        <dbReference type="EMBL" id="HCK29680.1"/>
    </source>
</evidence>
<name>A0A3D2SNI1_9GAMM</name>
<gene>
    <name evidence="2" type="ORF">DHW29_05475</name>
</gene>
<keyword evidence="1" id="KW-0812">Transmembrane</keyword>
<reference evidence="2 3" key="1">
    <citation type="journal article" date="2018" name="Nat. Biotechnol.">
        <title>A standardized bacterial taxonomy based on genome phylogeny substantially revises the tree of life.</title>
        <authorList>
            <person name="Parks D.H."/>
            <person name="Chuvochina M."/>
            <person name="Waite D.W."/>
            <person name="Rinke C."/>
            <person name="Skarshewski A."/>
            <person name="Chaumeil P.A."/>
            <person name="Hugenholtz P."/>
        </authorList>
    </citation>
    <scope>NUCLEOTIDE SEQUENCE [LARGE SCALE GENOMIC DNA]</scope>
    <source>
        <strain evidence="2">UBA9669</strain>
    </source>
</reference>
<comment type="caution">
    <text evidence="2">The sequence shown here is derived from an EMBL/GenBank/DDBJ whole genome shotgun (WGS) entry which is preliminary data.</text>
</comment>
<feature type="transmembrane region" description="Helical" evidence="1">
    <location>
        <begin position="7"/>
        <end position="31"/>
    </location>
</feature>
<feature type="transmembrane region" description="Helical" evidence="1">
    <location>
        <begin position="51"/>
        <end position="69"/>
    </location>
</feature>